<dbReference type="InterPro" id="IPR036388">
    <property type="entry name" value="WH-like_DNA-bd_sf"/>
</dbReference>
<evidence type="ECO:0000256" key="3">
    <source>
        <dbReference type="ARBA" id="ARBA00023163"/>
    </source>
</evidence>
<proteinExistence type="predicted"/>
<keyword evidence="3" id="KW-0804">Transcription</keyword>
<evidence type="ECO:0000256" key="1">
    <source>
        <dbReference type="ARBA" id="ARBA00023015"/>
    </source>
</evidence>
<keyword evidence="1" id="KW-0805">Transcription regulation</keyword>
<keyword evidence="2 6" id="KW-0238">DNA-binding</keyword>
<organism evidence="6 7">
    <name type="scientific">Labrys wisconsinensis</name>
    <dbReference type="NCBI Taxonomy" id="425677"/>
    <lineage>
        <taxon>Bacteria</taxon>
        <taxon>Pseudomonadati</taxon>
        <taxon>Pseudomonadota</taxon>
        <taxon>Alphaproteobacteria</taxon>
        <taxon>Hyphomicrobiales</taxon>
        <taxon>Xanthobacteraceae</taxon>
        <taxon>Labrys</taxon>
    </lineage>
</organism>
<dbReference type="SUPFAM" id="SSF55781">
    <property type="entry name" value="GAF domain-like"/>
    <property type="match status" value="1"/>
</dbReference>
<dbReference type="PROSITE" id="PS51077">
    <property type="entry name" value="HTH_ICLR"/>
    <property type="match status" value="1"/>
</dbReference>
<name>A0ABU0JFH1_9HYPH</name>
<gene>
    <name evidence="6" type="ORF">QO011_006065</name>
</gene>
<dbReference type="PANTHER" id="PTHR30136">
    <property type="entry name" value="HELIX-TURN-HELIX TRANSCRIPTIONAL REGULATOR, ICLR FAMILY"/>
    <property type="match status" value="1"/>
</dbReference>
<accession>A0ABU0JFH1</accession>
<dbReference type="EMBL" id="JAUSVX010000014">
    <property type="protein sequence ID" value="MDQ0473032.1"/>
    <property type="molecule type" value="Genomic_DNA"/>
</dbReference>
<dbReference type="InterPro" id="IPR036390">
    <property type="entry name" value="WH_DNA-bd_sf"/>
</dbReference>
<keyword evidence="7" id="KW-1185">Reference proteome</keyword>
<dbReference type="Pfam" id="PF01614">
    <property type="entry name" value="IclR_C"/>
    <property type="match status" value="1"/>
</dbReference>
<comment type="caution">
    <text evidence="6">The sequence shown here is derived from an EMBL/GenBank/DDBJ whole genome shotgun (WGS) entry which is preliminary data.</text>
</comment>
<dbReference type="InterPro" id="IPR005471">
    <property type="entry name" value="Tscrpt_reg_IclR_N"/>
</dbReference>
<dbReference type="Proteomes" id="UP001242480">
    <property type="component" value="Unassembled WGS sequence"/>
</dbReference>
<dbReference type="Pfam" id="PF12802">
    <property type="entry name" value="MarR_2"/>
    <property type="match status" value="1"/>
</dbReference>
<protein>
    <submittedName>
        <fullName evidence="6">DNA-binding IclR family transcriptional regulator</fullName>
    </submittedName>
</protein>
<sequence>MAILKHLGGVGQQGATIAAIGEALGLKQQTAHRIVTALQRHGLIDRERQTKRYRLGLALFAMGATAADGTGLRRLARPALMRLSAETGDTVFLMARAGFNTVCVDRQQGTYVIDSLTGHVGGQIPMGVGPASQAILAFLPSAEADVVIETNAPLYQRYDGLTADRVRQSLPIIRERGYSVDEGALVAGISALAVPILPRGRDAVAAIAINMTSARLSQDRLPVLVSTLTNEVRQIEAELNPLEGPAIVDLLRA</sequence>
<evidence type="ECO:0000313" key="7">
    <source>
        <dbReference type="Proteomes" id="UP001242480"/>
    </source>
</evidence>
<feature type="domain" description="HTH iclR-type" evidence="4">
    <location>
        <begin position="1"/>
        <end position="57"/>
    </location>
</feature>
<dbReference type="SMART" id="SM00346">
    <property type="entry name" value="HTH_ICLR"/>
    <property type="match status" value="1"/>
</dbReference>
<dbReference type="PANTHER" id="PTHR30136:SF35">
    <property type="entry name" value="HTH-TYPE TRANSCRIPTIONAL REGULATOR RV1719"/>
    <property type="match status" value="1"/>
</dbReference>
<dbReference type="InterPro" id="IPR011991">
    <property type="entry name" value="ArsR-like_HTH"/>
</dbReference>
<feature type="domain" description="IclR-ED" evidence="5">
    <location>
        <begin position="58"/>
        <end position="241"/>
    </location>
</feature>
<evidence type="ECO:0000259" key="5">
    <source>
        <dbReference type="PROSITE" id="PS51078"/>
    </source>
</evidence>
<dbReference type="InterPro" id="IPR000835">
    <property type="entry name" value="HTH_MarR-typ"/>
</dbReference>
<reference evidence="6 7" key="1">
    <citation type="submission" date="2023-07" db="EMBL/GenBank/DDBJ databases">
        <title>Genomic Encyclopedia of Type Strains, Phase IV (KMG-IV): sequencing the most valuable type-strain genomes for metagenomic binning, comparative biology and taxonomic classification.</title>
        <authorList>
            <person name="Goeker M."/>
        </authorList>
    </citation>
    <scope>NUCLEOTIDE SEQUENCE [LARGE SCALE GENOMIC DNA]</scope>
    <source>
        <strain evidence="6 7">DSM 19619</strain>
    </source>
</reference>
<evidence type="ECO:0000313" key="6">
    <source>
        <dbReference type="EMBL" id="MDQ0473032.1"/>
    </source>
</evidence>
<evidence type="ECO:0000256" key="2">
    <source>
        <dbReference type="ARBA" id="ARBA00023125"/>
    </source>
</evidence>
<dbReference type="InterPro" id="IPR014757">
    <property type="entry name" value="Tscrpt_reg_IclR_C"/>
</dbReference>
<dbReference type="PROSITE" id="PS51078">
    <property type="entry name" value="ICLR_ED"/>
    <property type="match status" value="1"/>
</dbReference>
<dbReference type="InterPro" id="IPR029016">
    <property type="entry name" value="GAF-like_dom_sf"/>
</dbReference>
<dbReference type="GO" id="GO:0003677">
    <property type="term" value="F:DNA binding"/>
    <property type="evidence" value="ECO:0007669"/>
    <property type="project" value="UniProtKB-KW"/>
</dbReference>
<evidence type="ECO:0000259" key="4">
    <source>
        <dbReference type="PROSITE" id="PS51077"/>
    </source>
</evidence>
<dbReference type="CDD" id="cd00090">
    <property type="entry name" value="HTH_ARSR"/>
    <property type="match status" value="1"/>
</dbReference>
<dbReference type="SUPFAM" id="SSF46785">
    <property type="entry name" value="Winged helix' DNA-binding domain"/>
    <property type="match status" value="1"/>
</dbReference>
<dbReference type="Gene3D" id="3.30.450.40">
    <property type="match status" value="1"/>
</dbReference>
<dbReference type="Gene3D" id="1.10.10.10">
    <property type="entry name" value="Winged helix-like DNA-binding domain superfamily/Winged helix DNA-binding domain"/>
    <property type="match status" value="1"/>
</dbReference>
<dbReference type="InterPro" id="IPR050707">
    <property type="entry name" value="HTH_MetabolicPath_Reg"/>
</dbReference>